<organism evidence="2 3">
    <name type="scientific">Marasmius crinis-equi</name>
    <dbReference type="NCBI Taxonomy" id="585013"/>
    <lineage>
        <taxon>Eukaryota</taxon>
        <taxon>Fungi</taxon>
        <taxon>Dikarya</taxon>
        <taxon>Basidiomycota</taxon>
        <taxon>Agaricomycotina</taxon>
        <taxon>Agaricomycetes</taxon>
        <taxon>Agaricomycetidae</taxon>
        <taxon>Agaricales</taxon>
        <taxon>Marasmiineae</taxon>
        <taxon>Marasmiaceae</taxon>
        <taxon>Marasmius</taxon>
    </lineage>
</organism>
<name>A0ABR3FJS9_9AGAR</name>
<evidence type="ECO:0000313" key="2">
    <source>
        <dbReference type="EMBL" id="KAL0575556.1"/>
    </source>
</evidence>
<dbReference type="Proteomes" id="UP001465976">
    <property type="component" value="Unassembled WGS sequence"/>
</dbReference>
<reference evidence="2 3" key="1">
    <citation type="submission" date="2024-02" db="EMBL/GenBank/DDBJ databases">
        <title>A draft genome for the cacao thread blight pathogen Marasmius crinis-equi.</title>
        <authorList>
            <person name="Cohen S.P."/>
            <person name="Baruah I.K."/>
            <person name="Amoako-Attah I."/>
            <person name="Bukari Y."/>
            <person name="Meinhardt L.W."/>
            <person name="Bailey B.A."/>
        </authorList>
    </citation>
    <scope>NUCLEOTIDE SEQUENCE [LARGE SCALE GENOMIC DNA]</scope>
    <source>
        <strain evidence="2 3">GH-76</strain>
    </source>
</reference>
<gene>
    <name evidence="2" type="ORF">V5O48_006430</name>
</gene>
<evidence type="ECO:0000256" key="1">
    <source>
        <dbReference type="SAM" id="MobiDB-lite"/>
    </source>
</evidence>
<evidence type="ECO:0000313" key="3">
    <source>
        <dbReference type="Proteomes" id="UP001465976"/>
    </source>
</evidence>
<keyword evidence="3" id="KW-1185">Reference proteome</keyword>
<feature type="region of interest" description="Disordered" evidence="1">
    <location>
        <begin position="149"/>
        <end position="176"/>
    </location>
</feature>
<protein>
    <submittedName>
        <fullName evidence="2">Uncharacterized protein</fullName>
    </submittedName>
</protein>
<comment type="caution">
    <text evidence="2">The sequence shown here is derived from an EMBL/GenBank/DDBJ whole genome shotgun (WGS) entry which is preliminary data.</text>
</comment>
<accession>A0ABR3FJS9</accession>
<sequence>MTHVGDLQGEPPCPADQDIRKAYALCLKKLDQAQYTSELHQKIQRSASSRASRYLQEHIAERDEYSDTHFSLKASEEKVLHLRNELNSLRRVSLQAANILFELIENDQQDLPQLLQTMQRIAGGLTDATRFGDRMAFRREKRIKRLNLEPEPPKKNSWDSWNDDDMTLSPESGPVHAEDDLDIDLFLS</sequence>
<proteinExistence type="predicted"/>
<dbReference type="EMBL" id="JBAHYK010000294">
    <property type="protein sequence ID" value="KAL0575556.1"/>
    <property type="molecule type" value="Genomic_DNA"/>
</dbReference>